<comment type="caution">
    <text evidence="2">The sequence shown here is derived from an EMBL/GenBank/DDBJ whole genome shotgun (WGS) entry which is preliminary data.</text>
</comment>
<dbReference type="EMBL" id="CAJNRE010000800">
    <property type="protein sequence ID" value="CAF1931922.1"/>
    <property type="molecule type" value="Genomic_DNA"/>
</dbReference>
<dbReference type="Proteomes" id="UP000663824">
    <property type="component" value="Unassembled WGS sequence"/>
</dbReference>
<accession>A0A816L3U1</accession>
<feature type="region of interest" description="Disordered" evidence="1">
    <location>
        <begin position="63"/>
        <end position="140"/>
    </location>
</feature>
<evidence type="ECO:0000256" key="1">
    <source>
        <dbReference type="SAM" id="MobiDB-lite"/>
    </source>
</evidence>
<sequence length="858" mass="98692">MPRRKICEHPIKHEKSGCVPKGVKAVSSELSKFLISQYDVPYTRICWLCPRCHTFESKKMMTHQSEKLNDNESSSDNESMTQGSPVNDDRNDDDYVNVEFNDLNEEEKKNPLMDSGITADSNDDDESPRADETTDPESMDEDICHAFYELEHREEKAMEQLSNVVQLLNIDPIHDRSAVLPIRAKVDEVYRKLNRLCDILDEKSHVSYDPNPHGLRICESNDLLDGLKKLYADSNYSEQVRLMTIAPEEWGRQKIEKWFKSKPNQARRSLVLRKNNGILAYPQCLRGNIPLSDSTIDAVVNFYREDGISRTSSNSKDTIKIKGQPVAVRFLEMSVLDAYHIFNERHPETVARSTFNALRPREVKTVTPHETCMCIIHENMDLLLKGWNNYCQKCANAGSLSTGVKVNMKDLITQMVCTISNEKCFIGECDKCPTESITDILTDNNMIDLDDECSWNLWKKVNNKFDLQQMSGSTDSLLTEIEERWSPFLLHTHINREQREYIKELRCQSTEKTFVVAQIDFSMNYTLVRQREVQQGFFSQHQVTLFTIHLTIGKEQRNLAVISDYMEHTTVFVHCVQKILTQFIKKNFPLVKKVNYVSDGACAHFKNNASILNLIHHKIDFDLDACWTFTATGHGKGAGDGIGVVLKSTARRVTRSKYILMSNAKDFYEFTQKQQLETARRSNKDIPGVHVFFLESDEVEEAKKSYLQARSEKLRATGTIQGIRSISNKCNDEINKQAINNLNSDNNLRRSERIKALSKIKNHNVIDSSININIIMDKHVTNSDSAISKHQYDMKHSIDWNGCQIVWSDNNSYKLLIKESLIIKAYQPSLNRTTHSTPLYIFPEGLKDRHLPTIKRYK</sequence>
<gene>
    <name evidence="2" type="ORF">MBJ925_LOCUS4410</name>
</gene>
<organism evidence="2 3">
    <name type="scientific">Rotaria magnacalcarata</name>
    <dbReference type="NCBI Taxonomy" id="392030"/>
    <lineage>
        <taxon>Eukaryota</taxon>
        <taxon>Metazoa</taxon>
        <taxon>Spiralia</taxon>
        <taxon>Gnathifera</taxon>
        <taxon>Rotifera</taxon>
        <taxon>Eurotatoria</taxon>
        <taxon>Bdelloidea</taxon>
        <taxon>Philodinida</taxon>
        <taxon>Philodinidae</taxon>
        <taxon>Rotaria</taxon>
    </lineage>
</organism>
<dbReference type="PANTHER" id="PTHR46601:SF1">
    <property type="entry name" value="ADF-H DOMAIN-CONTAINING PROTEIN"/>
    <property type="match status" value="1"/>
</dbReference>
<dbReference type="PANTHER" id="PTHR46601">
    <property type="entry name" value="ULP_PROTEASE DOMAIN-CONTAINING PROTEIN"/>
    <property type="match status" value="1"/>
</dbReference>
<evidence type="ECO:0000313" key="3">
    <source>
        <dbReference type="Proteomes" id="UP000663824"/>
    </source>
</evidence>
<reference evidence="2" key="1">
    <citation type="submission" date="2021-02" db="EMBL/GenBank/DDBJ databases">
        <authorList>
            <person name="Nowell W R."/>
        </authorList>
    </citation>
    <scope>NUCLEOTIDE SEQUENCE</scope>
</reference>
<protein>
    <submittedName>
        <fullName evidence="2">Uncharacterized protein</fullName>
    </submittedName>
</protein>
<proteinExistence type="predicted"/>
<evidence type="ECO:0000313" key="2">
    <source>
        <dbReference type="EMBL" id="CAF1931922.1"/>
    </source>
</evidence>
<name>A0A816L3U1_9BILA</name>
<dbReference type="AlphaFoldDB" id="A0A816L3U1"/>